<gene>
    <name evidence="2" type="ORF">DILT_LOCUS6766</name>
</gene>
<evidence type="ECO:0000313" key="3">
    <source>
        <dbReference type="Proteomes" id="UP000281553"/>
    </source>
</evidence>
<organism evidence="2 3">
    <name type="scientific">Dibothriocephalus latus</name>
    <name type="common">Fish tapeworm</name>
    <name type="synonym">Diphyllobothrium latum</name>
    <dbReference type="NCBI Taxonomy" id="60516"/>
    <lineage>
        <taxon>Eukaryota</taxon>
        <taxon>Metazoa</taxon>
        <taxon>Spiralia</taxon>
        <taxon>Lophotrochozoa</taxon>
        <taxon>Platyhelminthes</taxon>
        <taxon>Cestoda</taxon>
        <taxon>Eucestoda</taxon>
        <taxon>Diphyllobothriidea</taxon>
        <taxon>Diphyllobothriidae</taxon>
        <taxon>Dibothriocephalus</taxon>
    </lineage>
</organism>
<sequence>MPEIQKASEPAHEDTKEKSPDRAEEREPADDVLVDSEALPPDPGEHKSRKYHKGTKHVTTSNNPRLVIDVVLRQPPLDDDDDDDENFILMVISNFHQVAHNRQTPFSQTIPIVLASGDSARTVC</sequence>
<name>A0A3P7L0F2_DIBLA</name>
<feature type="compositionally biased region" description="Basic residues" evidence="1">
    <location>
        <begin position="47"/>
        <end position="56"/>
    </location>
</feature>
<feature type="region of interest" description="Disordered" evidence="1">
    <location>
        <begin position="1"/>
        <end position="64"/>
    </location>
</feature>
<keyword evidence="3" id="KW-1185">Reference proteome</keyword>
<proteinExistence type="predicted"/>
<evidence type="ECO:0000256" key="1">
    <source>
        <dbReference type="SAM" id="MobiDB-lite"/>
    </source>
</evidence>
<dbReference type="EMBL" id="UYRU01050306">
    <property type="protein sequence ID" value="VDN10935.1"/>
    <property type="molecule type" value="Genomic_DNA"/>
</dbReference>
<accession>A0A3P7L0F2</accession>
<evidence type="ECO:0000313" key="2">
    <source>
        <dbReference type="EMBL" id="VDN10935.1"/>
    </source>
</evidence>
<dbReference type="AlphaFoldDB" id="A0A3P7L0F2"/>
<dbReference type="Proteomes" id="UP000281553">
    <property type="component" value="Unassembled WGS sequence"/>
</dbReference>
<feature type="compositionally biased region" description="Basic and acidic residues" evidence="1">
    <location>
        <begin position="9"/>
        <end position="26"/>
    </location>
</feature>
<reference evidence="2 3" key="1">
    <citation type="submission" date="2018-11" db="EMBL/GenBank/DDBJ databases">
        <authorList>
            <consortium name="Pathogen Informatics"/>
        </authorList>
    </citation>
    <scope>NUCLEOTIDE SEQUENCE [LARGE SCALE GENOMIC DNA]</scope>
</reference>
<protein>
    <submittedName>
        <fullName evidence="2">Uncharacterized protein</fullName>
    </submittedName>
</protein>